<dbReference type="Pfam" id="PF03190">
    <property type="entry name" value="Thioredox_DsbH"/>
    <property type="match status" value="1"/>
</dbReference>
<sequence>MRKPNRLINENSPYLLQHAYNPIDWYPWCEEAFEKAKNENKPIFLSIGYSTCHWCHVMEKESFEDEEVAQILNENFISIKVDREERPDIDLAYMTICQAMTGHGGWPLTIIMTPDKKPFFAGTYIPKHSRYGRIGLIELLQRVVEIWKENRDKIESLAEQITGEIKEAVERVEIGNGIIDETTLTLAFKELEENFDPEYGGFGDAPKFPTPHNLMFLLRYWKRTGNKKALEMVEKTLIGMSLGGIYDHIGFGFHRYSTDRKWLVPHFEKMLYDQALISLTCAETYQATQKEKYATLCSEVFSYVINNLTNPEGGFFSAEDADSEGEEGKFYLWELDELEKILNQDELKFLIENFNIKKDGNYIDELKHSRTGKNIFHLTSELDDEKRKIWEKIRAKLLQHRDKRIHPLKDDKILTDWNGLMISSLARGYSIFGKDDYIRIAEKSINFIFKNMVTSDGKLLHRFRSGEARINGHLDDYAFLTWGLIELYEATFKTEYLKNAIELTYKMIELFWDENNGGFFLSENDDVIFKQKEIYDGALPSGNSVALLALVKLSKITGRNDLNEIAYKLVETFSGTIIKHPSAYTFFLSAFDFLLGPSFEIIIVGKSTDNLSKILQPINSKFIPNKILLFKPTDREDEINSIAPFLSHYKAIDGKTTFYICTNYECKQPATSVEEMMQLIDEVIS</sequence>
<name>A0A0S4MU91_9BACT</name>
<dbReference type="OrthoDB" id="9762614at2"/>
<dbReference type="Proteomes" id="UP000320623">
    <property type="component" value="Unassembled WGS sequence"/>
</dbReference>
<evidence type="ECO:0000259" key="1">
    <source>
        <dbReference type="Pfam" id="PF03190"/>
    </source>
</evidence>
<dbReference type="Gene3D" id="1.50.10.20">
    <property type="match status" value="1"/>
</dbReference>
<dbReference type="PANTHER" id="PTHR42899:SF1">
    <property type="entry name" value="SPERMATOGENESIS-ASSOCIATED PROTEIN 20"/>
    <property type="match status" value="1"/>
</dbReference>
<proteinExistence type="predicted"/>
<gene>
    <name evidence="2" type="ORF">JGI1_00426</name>
</gene>
<dbReference type="STRING" id="1643428.GCA_001442855_00413"/>
<dbReference type="GO" id="GO:0005975">
    <property type="term" value="P:carbohydrate metabolic process"/>
    <property type="evidence" value="ECO:0007669"/>
    <property type="project" value="InterPro"/>
</dbReference>
<dbReference type="InterPro" id="IPR024705">
    <property type="entry name" value="Ssp411"/>
</dbReference>
<dbReference type="EMBL" id="FAOO01000002">
    <property type="protein sequence ID" value="CUU02120.1"/>
    <property type="molecule type" value="Genomic_DNA"/>
</dbReference>
<dbReference type="Gene3D" id="3.40.30.10">
    <property type="entry name" value="Glutaredoxin"/>
    <property type="match status" value="1"/>
</dbReference>
<reference evidence="3" key="1">
    <citation type="submission" date="2015-11" db="EMBL/GenBank/DDBJ databases">
        <authorList>
            <person name="Varghese N."/>
        </authorList>
    </citation>
    <scope>NUCLEOTIDE SEQUENCE [LARGE SCALE GENOMIC DNA]</scope>
</reference>
<dbReference type="RefSeq" id="WP_140944224.1">
    <property type="nucleotide sequence ID" value="NZ_FAOO01000002.1"/>
</dbReference>
<dbReference type="SUPFAM" id="SSF48208">
    <property type="entry name" value="Six-hairpin glycosidases"/>
    <property type="match status" value="1"/>
</dbReference>
<dbReference type="PIRSF" id="PIRSF006402">
    <property type="entry name" value="UCP006402_thioredoxin"/>
    <property type="match status" value="1"/>
</dbReference>
<feature type="domain" description="Spermatogenesis-associated protein 20-like TRX" evidence="1">
    <location>
        <begin position="4"/>
        <end position="165"/>
    </location>
</feature>
<dbReference type="InterPro" id="IPR012341">
    <property type="entry name" value="6hp_glycosidase-like_sf"/>
</dbReference>
<keyword evidence="3" id="KW-1185">Reference proteome</keyword>
<dbReference type="InterPro" id="IPR004879">
    <property type="entry name" value="Ssp411-like_TRX"/>
</dbReference>
<dbReference type="CDD" id="cd02955">
    <property type="entry name" value="SSP411"/>
    <property type="match status" value="1"/>
</dbReference>
<dbReference type="SUPFAM" id="SSF52833">
    <property type="entry name" value="Thioredoxin-like"/>
    <property type="match status" value="1"/>
</dbReference>
<dbReference type="Gene3D" id="1.50.10.10">
    <property type="match status" value="1"/>
</dbReference>
<evidence type="ECO:0000313" key="2">
    <source>
        <dbReference type="EMBL" id="CUU02120.1"/>
    </source>
</evidence>
<accession>A0A0S4MU91</accession>
<dbReference type="InterPro" id="IPR008928">
    <property type="entry name" value="6-hairpin_glycosidase_sf"/>
</dbReference>
<dbReference type="InterPro" id="IPR036249">
    <property type="entry name" value="Thioredoxin-like_sf"/>
</dbReference>
<dbReference type="AlphaFoldDB" id="A0A0S4MU91"/>
<organism evidence="2 3">
    <name type="scientific">Candidatus Thermokryptus mobilis</name>
    <dbReference type="NCBI Taxonomy" id="1643428"/>
    <lineage>
        <taxon>Bacteria</taxon>
        <taxon>Pseudomonadati</taxon>
        <taxon>Candidatus Kryptoniota</taxon>
        <taxon>Candidatus Thermokryptus</taxon>
    </lineage>
</organism>
<protein>
    <recommendedName>
        <fullName evidence="1">Spermatogenesis-associated protein 20-like TRX domain-containing protein</fullName>
    </recommendedName>
</protein>
<dbReference type="PANTHER" id="PTHR42899">
    <property type="entry name" value="SPERMATOGENESIS-ASSOCIATED PROTEIN 20"/>
    <property type="match status" value="1"/>
</dbReference>
<evidence type="ECO:0000313" key="3">
    <source>
        <dbReference type="Proteomes" id="UP000320623"/>
    </source>
</evidence>